<gene>
    <name evidence="2" type="ORF">L4923_03555</name>
</gene>
<keyword evidence="1" id="KW-0472">Membrane</keyword>
<dbReference type="RefSeq" id="WP_239362108.1">
    <property type="nucleotide sequence ID" value="NZ_JAKREW010000002.1"/>
</dbReference>
<evidence type="ECO:0000256" key="1">
    <source>
        <dbReference type="SAM" id="Phobius"/>
    </source>
</evidence>
<proteinExistence type="predicted"/>
<organism evidence="2 3">
    <name type="scientific">Mesorhizobium retamae</name>
    <dbReference type="NCBI Taxonomy" id="2912854"/>
    <lineage>
        <taxon>Bacteria</taxon>
        <taxon>Pseudomonadati</taxon>
        <taxon>Pseudomonadota</taxon>
        <taxon>Alphaproteobacteria</taxon>
        <taxon>Hyphomicrobiales</taxon>
        <taxon>Phyllobacteriaceae</taxon>
        <taxon>Mesorhizobium</taxon>
    </lineage>
</organism>
<keyword evidence="3" id="KW-1185">Reference proteome</keyword>
<accession>A0ABS9QB39</accession>
<dbReference type="EMBL" id="JAKREW010000002">
    <property type="protein sequence ID" value="MCG7504088.1"/>
    <property type="molecule type" value="Genomic_DNA"/>
</dbReference>
<feature type="transmembrane region" description="Helical" evidence="1">
    <location>
        <begin position="6"/>
        <end position="27"/>
    </location>
</feature>
<sequence length="133" mass="13700">MQIVFMLALALHVMSGVFWAGSTFVLARTGDGRQAISLFGPQMGAATAAVLSGAVLWHLFHGTGYFGPQEQVLAVGAIAAITAAGVQGALVGRARRSQSHTGETGVEQAIRGQRIATGLLAITVITMAIARVV</sequence>
<keyword evidence="1" id="KW-1133">Transmembrane helix</keyword>
<dbReference type="Proteomes" id="UP001201701">
    <property type="component" value="Unassembled WGS sequence"/>
</dbReference>
<evidence type="ECO:0008006" key="4">
    <source>
        <dbReference type="Google" id="ProtNLM"/>
    </source>
</evidence>
<comment type="caution">
    <text evidence="2">The sequence shown here is derived from an EMBL/GenBank/DDBJ whole genome shotgun (WGS) entry which is preliminary data.</text>
</comment>
<protein>
    <recommendedName>
        <fullName evidence="4">Copper resistance protein D domain-containing protein</fullName>
    </recommendedName>
</protein>
<feature type="transmembrane region" description="Helical" evidence="1">
    <location>
        <begin position="39"/>
        <end position="60"/>
    </location>
</feature>
<name>A0ABS9QB39_9HYPH</name>
<evidence type="ECO:0000313" key="3">
    <source>
        <dbReference type="Proteomes" id="UP001201701"/>
    </source>
</evidence>
<reference evidence="2 3" key="1">
    <citation type="submission" date="2022-02" db="EMBL/GenBank/DDBJ databases">
        <title>Draft genome sequence of Mezorhizobium retamae strain IRAMC:0171 isolated from Retama raetam nodules.</title>
        <authorList>
            <person name="Bengaied R."/>
            <person name="Sbissi I."/>
            <person name="Huber K."/>
            <person name="Ghodbane F."/>
            <person name="Nouioui I."/>
            <person name="Tarhouni M."/>
            <person name="Gtari M."/>
        </authorList>
    </citation>
    <scope>NUCLEOTIDE SEQUENCE [LARGE SCALE GENOMIC DNA]</scope>
    <source>
        <strain evidence="2 3">IRAMC:0171</strain>
    </source>
</reference>
<keyword evidence="1" id="KW-0812">Transmembrane</keyword>
<feature type="transmembrane region" description="Helical" evidence="1">
    <location>
        <begin position="72"/>
        <end position="94"/>
    </location>
</feature>
<feature type="transmembrane region" description="Helical" evidence="1">
    <location>
        <begin position="115"/>
        <end position="132"/>
    </location>
</feature>
<evidence type="ECO:0000313" key="2">
    <source>
        <dbReference type="EMBL" id="MCG7504088.1"/>
    </source>
</evidence>